<proteinExistence type="predicted"/>
<evidence type="ECO:0000313" key="2">
    <source>
        <dbReference type="Proteomes" id="UP000021175"/>
    </source>
</evidence>
<accession>A0AB73ALZ6</accession>
<dbReference type="AlphaFoldDB" id="A0AB73ALZ6"/>
<reference evidence="1 2" key="1">
    <citation type="submission" date="2014-02" db="EMBL/GenBank/DDBJ databases">
        <authorList>
            <person name="Sears C."/>
            <person name="Carroll K."/>
            <person name="Sack B.R."/>
            <person name="Qadri F."/>
            <person name="Myers L.L."/>
            <person name="Chung G.-T."/>
            <person name="Escheverria P."/>
            <person name="Fraser C.M."/>
            <person name="Sadzewicz L."/>
            <person name="Shefchek K.A."/>
            <person name="Tallon L."/>
            <person name="Das S.P."/>
            <person name="Daugherty S."/>
            <person name="Mongodin E.F."/>
        </authorList>
    </citation>
    <scope>NUCLEOTIDE SEQUENCE [LARGE SCALE GENOMIC DNA]</scope>
    <source>
        <strain evidence="1 2">3783N1-6</strain>
    </source>
</reference>
<gene>
    <name evidence="1" type="ORF">M119_2561</name>
</gene>
<organism evidence="1 2">
    <name type="scientific">Bacteroides fragilis str. 3783N1-6</name>
    <dbReference type="NCBI Taxonomy" id="1339310"/>
    <lineage>
        <taxon>Bacteria</taxon>
        <taxon>Pseudomonadati</taxon>
        <taxon>Bacteroidota</taxon>
        <taxon>Bacteroidia</taxon>
        <taxon>Bacteroidales</taxon>
        <taxon>Bacteroidaceae</taxon>
        <taxon>Bacteroides</taxon>
    </lineage>
</organism>
<name>A0AB73ALZ6_BACFG</name>
<sequence>MRGNMKDFYCGAKTESYSNRGNNIWIWKEIYIVKYPMVLF</sequence>
<dbReference type="Proteomes" id="UP000021175">
    <property type="component" value="Unassembled WGS sequence"/>
</dbReference>
<comment type="caution">
    <text evidence="1">The sequence shown here is derived from an EMBL/GenBank/DDBJ whole genome shotgun (WGS) entry which is preliminary data.</text>
</comment>
<dbReference type="EMBL" id="JGEU01000034">
    <property type="protein sequence ID" value="EYB10225.1"/>
    <property type="molecule type" value="Genomic_DNA"/>
</dbReference>
<protein>
    <submittedName>
        <fullName evidence="1">Uncharacterized protein</fullName>
    </submittedName>
</protein>
<evidence type="ECO:0000313" key="1">
    <source>
        <dbReference type="EMBL" id="EYB10225.1"/>
    </source>
</evidence>